<evidence type="ECO:0000313" key="2">
    <source>
        <dbReference type="EMBL" id="QBG82573.1"/>
    </source>
</evidence>
<feature type="compositionally biased region" description="Basic and acidic residues" evidence="1">
    <location>
        <begin position="1"/>
        <end position="14"/>
    </location>
</feature>
<feature type="compositionally biased region" description="Polar residues" evidence="1">
    <location>
        <begin position="117"/>
        <end position="131"/>
    </location>
</feature>
<feature type="region of interest" description="Disordered" evidence="1">
    <location>
        <begin position="109"/>
        <end position="141"/>
    </location>
</feature>
<accession>A0A5B7LL35</accession>
<sequence>MDELRSGIEQKSSEKPGGVTQGSREEHGPKPFLKPISTIQARLGFQPSYRSISASYGRSIIAHQTPKLPLYIATPISILGRPFRCIPPSDGRYPQPPISPLDPPTIVTSHRPDRETSSLAETAQHYSTKHPTTPPNTMSTTCSTISTTSTLQRHHVFTLNITSTLPPFLSLSLALYFNDFTP</sequence>
<evidence type="ECO:0000256" key="1">
    <source>
        <dbReference type="SAM" id="MobiDB-lite"/>
    </source>
</evidence>
<reference evidence="2" key="1">
    <citation type="journal article" date="2019" name="Plant Physiol.">
        <title>Purine permease-type benzylisoquinoline alkaloid transporters in opium poppy.</title>
        <authorList>
            <person name="Dastmalchi M."/>
            <person name="Chang L."/>
            <person name="Chen R."/>
            <person name="Yu L."/>
            <person name="Chen X."/>
            <person name="Hagel J."/>
            <person name="Facchini P.J."/>
        </authorList>
    </citation>
    <scope>NUCLEOTIDE SEQUENCE</scope>
</reference>
<protein>
    <submittedName>
        <fullName evidence="2">DUF4237 domain containing protein</fullName>
    </submittedName>
</protein>
<proteinExistence type="predicted"/>
<name>A0A5B7LL35_PAPSO</name>
<dbReference type="AlphaFoldDB" id="A0A5B7LL35"/>
<dbReference type="EMBL" id="MH837998">
    <property type="protein sequence ID" value="QBG82573.1"/>
    <property type="molecule type" value="Genomic_DNA"/>
</dbReference>
<feature type="region of interest" description="Disordered" evidence="1">
    <location>
        <begin position="1"/>
        <end position="32"/>
    </location>
</feature>
<organism evidence="2">
    <name type="scientific">Papaver somniferum</name>
    <name type="common">Opium poppy</name>
    <dbReference type="NCBI Taxonomy" id="3469"/>
    <lineage>
        <taxon>Eukaryota</taxon>
        <taxon>Viridiplantae</taxon>
        <taxon>Streptophyta</taxon>
        <taxon>Embryophyta</taxon>
        <taxon>Tracheophyta</taxon>
        <taxon>Spermatophyta</taxon>
        <taxon>Magnoliopsida</taxon>
        <taxon>Ranunculales</taxon>
        <taxon>Papaveraceae</taxon>
        <taxon>Papaveroideae</taxon>
        <taxon>Papaver</taxon>
    </lineage>
</organism>